<name>A0A381X3Q7_9ZZZZ</name>
<evidence type="ECO:0008006" key="2">
    <source>
        <dbReference type="Google" id="ProtNLM"/>
    </source>
</evidence>
<reference evidence="1" key="1">
    <citation type="submission" date="2018-05" db="EMBL/GenBank/DDBJ databases">
        <authorList>
            <person name="Lanie J.A."/>
            <person name="Ng W.-L."/>
            <person name="Kazmierczak K.M."/>
            <person name="Andrzejewski T.M."/>
            <person name="Davidsen T.M."/>
            <person name="Wayne K.J."/>
            <person name="Tettelin H."/>
            <person name="Glass J.I."/>
            <person name="Rusch D."/>
            <person name="Podicherti R."/>
            <person name="Tsui H.-C.T."/>
            <person name="Winkler M.E."/>
        </authorList>
    </citation>
    <scope>NUCLEOTIDE SEQUENCE</scope>
</reference>
<organism evidence="1">
    <name type="scientific">marine metagenome</name>
    <dbReference type="NCBI Taxonomy" id="408172"/>
    <lineage>
        <taxon>unclassified sequences</taxon>
        <taxon>metagenomes</taxon>
        <taxon>ecological metagenomes</taxon>
    </lineage>
</organism>
<accession>A0A381X3Q7</accession>
<dbReference type="PANTHER" id="PTHR34598:SF3">
    <property type="entry name" value="OXIDOREDUCTASE AN1597"/>
    <property type="match status" value="1"/>
</dbReference>
<dbReference type="PANTHER" id="PTHR34598">
    <property type="entry name" value="BLL6449 PROTEIN"/>
    <property type="match status" value="1"/>
</dbReference>
<sequence length="274" mass="32092">MKWNMTESIKANLTYSVDTGVKPVNETMEQGNLERKYTGVFKEHAVTVHNGRPLRDKFVLDEHGFRFVDYPTRVRDFHDPDELKSVYYPEMEELIKDTSGASRVVVFDHTIRAGDKNEREKRQLREPVYRVHNDYTEWSGPQRVRDILPDEAGNLLKYRFAVIQTWRSIRNRIEADPLAICEASTLLAKDLILTERRYPDRVGETYQVSYNSNHRWYYFPMMARNEVLVFKVYDSQTNGGARFTAHTSFTDPTSPPNAKPRESIEIRTLAFFDP</sequence>
<gene>
    <name evidence="1" type="ORF">METZ01_LOCUS111737</name>
</gene>
<protein>
    <recommendedName>
        <fullName evidence="2">Methyltransferase</fullName>
    </recommendedName>
</protein>
<dbReference type="GO" id="GO:0016491">
    <property type="term" value="F:oxidoreductase activity"/>
    <property type="evidence" value="ECO:0007669"/>
    <property type="project" value="InterPro"/>
</dbReference>
<proteinExistence type="predicted"/>
<dbReference type="AlphaFoldDB" id="A0A381X3Q7"/>
<dbReference type="EMBL" id="UINC01013665">
    <property type="protein sequence ID" value="SVA58883.1"/>
    <property type="molecule type" value="Genomic_DNA"/>
</dbReference>
<dbReference type="NCBIfam" id="NF041278">
    <property type="entry name" value="CmcJ_NvfI_EfuI"/>
    <property type="match status" value="1"/>
</dbReference>
<evidence type="ECO:0000313" key="1">
    <source>
        <dbReference type="EMBL" id="SVA58883.1"/>
    </source>
</evidence>
<dbReference type="InterPro" id="IPR044053">
    <property type="entry name" value="AsaB-like"/>
</dbReference>